<gene>
    <name evidence="1" type="ORF">CC84DRAFT_415587</name>
</gene>
<organism evidence="1 2">
    <name type="scientific">Paraphaeosphaeria sporulosa</name>
    <dbReference type="NCBI Taxonomy" id="1460663"/>
    <lineage>
        <taxon>Eukaryota</taxon>
        <taxon>Fungi</taxon>
        <taxon>Dikarya</taxon>
        <taxon>Ascomycota</taxon>
        <taxon>Pezizomycotina</taxon>
        <taxon>Dothideomycetes</taxon>
        <taxon>Pleosporomycetidae</taxon>
        <taxon>Pleosporales</taxon>
        <taxon>Massarineae</taxon>
        <taxon>Didymosphaeriaceae</taxon>
        <taxon>Paraphaeosphaeria</taxon>
    </lineage>
</organism>
<dbReference type="EMBL" id="KV441563">
    <property type="protein sequence ID" value="OAF99057.1"/>
    <property type="molecule type" value="Genomic_DNA"/>
</dbReference>
<name>A0A177BX19_9PLEO</name>
<dbReference type="OrthoDB" id="10329384at2759"/>
<dbReference type="InParanoid" id="A0A177BX19"/>
<keyword evidence="2" id="KW-1185">Reference proteome</keyword>
<evidence type="ECO:0000313" key="1">
    <source>
        <dbReference type="EMBL" id="OAF99057.1"/>
    </source>
</evidence>
<dbReference type="AlphaFoldDB" id="A0A177BX19"/>
<accession>A0A177BX19</accession>
<dbReference type="Proteomes" id="UP000077069">
    <property type="component" value="Unassembled WGS sequence"/>
</dbReference>
<reference evidence="1 2" key="1">
    <citation type="submission" date="2016-05" db="EMBL/GenBank/DDBJ databases">
        <title>Comparative analysis of secretome profiles of manganese(II)-oxidizing ascomycete fungi.</title>
        <authorList>
            <consortium name="DOE Joint Genome Institute"/>
            <person name="Zeiner C.A."/>
            <person name="Purvine S.O."/>
            <person name="Zink E.M."/>
            <person name="Wu S."/>
            <person name="Pasa-Tolic L."/>
            <person name="Chaput D.L."/>
            <person name="Haridas S."/>
            <person name="Grigoriev I.V."/>
            <person name="Santelli C.M."/>
            <person name="Hansel C.M."/>
        </authorList>
    </citation>
    <scope>NUCLEOTIDE SEQUENCE [LARGE SCALE GENOMIC DNA]</scope>
    <source>
        <strain evidence="1 2">AP3s5-JAC2a</strain>
    </source>
</reference>
<proteinExistence type="predicted"/>
<sequence>MKIVFHQCRRVPTLWLHGILSIGCNIAAWSHDASLCTQDKISQRRRSECSCACCISDGIGFVIRDR</sequence>
<dbReference type="GeneID" id="28769613"/>
<protein>
    <submittedName>
        <fullName evidence="1">Uncharacterized protein</fullName>
    </submittedName>
</protein>
<dbReference type="RefSeq" id="XP_018029423.1">
    <property type="nucleotide sequence ID" value="XM_018186127.1"/>
</dbReference>
<evidence type="ECO:0000313" key="2">
    <source>
        <dbReference type="Proteomes" id="UP000077069"/>
    </source>
</evidence>
<dbReference type="PROSITE" id="PS51257">
    <property type="entry name" value="PROKAR_LIPOPROTEIN"/>
    <property type="match status" value="1"/>
</dbReference>